<feature type="site" description="Important for activity" evidence="8">
    <location>
        <position position="8"/>
    </location>
</feature>
<evidence type="ECO:0000313" key="14">
    <source>
        <dbReference type="Proteomes" id="UP000283786"/>
    </source>
</evidence>
<evidence type="ECO:0000256" key="3">
    <source>
        <dbReference type="ARBA" id="ARBA00022679"/>
    </source>
</evidence>
<keyword evidence="3 8" id="KW-0808">Transferase</keyword>
<evidence type="ECO:0000256" key="4">
    <source>
        <dbReference type="ARBA" id="ARBA00022741"/>
    </source>
</evidence>
<name>A0A418SDS3_9RHOB</name>
<dbReference type="PANTHER" id="PTHR43095:SF6">
    <property type="entry name" value="XYLULOSE KINASE"/>
    <property type="match status" value="1"/>
</dbReference>
<comment type="function">
    <text evidence="8">Catalyzes the phosphorylation of D-xylulose to D-xylulose 5-phosphate.</text>
</comment>
<keyword evidence="7 8" id="KW-0119">Carbohydrate metabolism</keyword>
<evidence type="ECO:0000256" key="8">
    <source>
        <dbReference type="HAMAP-Rule" id="MF_02220"/>
    </source>
</evidence>
<dbReference type="Gene3D" id="3.30.420.40">
    <property type="match status" value="2"/>
</dbReference>
<dbReference type="Pfam" id="PF02782">
    <property type="entry name" value="FGGY_C"/>
    <property type="match status" value="1"/>
</dbReference>
<organism evidence="13 14">
    <name type="scientific">Pseudooceanicola algae</name>
    <dbReference type="NCBI Taxonomy" id="1537215"/>
    <lineage>
        <taxon>Bacteria</taxon>
        <taxon>Pseudomonadati</taxon>
        <taxon>Pseudomonadota</taxon>
        <taxon>Alphaproteobacteria</taxon>
        <taxon>Rhodobacterales</taxon>
        <taxon>Paracoccaceae</taxon>
        <taxon>Pseudooceanicola</taxon>
    </lineage>
</organism>
<dbReference type="OrthoDB" id="9805576at2"/>
<feature type="binding site" evidence="8">
    <location>
        <begin position="81"/>
        <end position="82"/>
    </location>
    <ligand>
        <name>substrate</name>
    </ligand>
</feature>
<evidence type="ECO:0000256" key="6">
    <source>
        <dbReference type="ARBA" id="ARBA00022840"/>
    </source>
</evidence>
<evidence type="ECO:0000259" key="12">
    <source>
        <dbReference type="Pfam" id="PF02782"/>
    </source>
</evidence>
<evidence type="ECO:0000256" key="7">
    <source>
        <dbReference type="ARBA" id="ARBA00023277"/>
    </source>
</evidence>
<comment type="catalytic activity">
    <reaction evidence="8 10">
        <text>D-xylulose + ATP = D-xylulose 5-phosphate + ADP + H(+)</text>
        <dbReference type="Rhea" id="RHEA:10964"/>
        <dbReference type="ChEBI" id="CHEBI:15378"/>
        <dbReference type="ChEBI" id="CHEBI:17140"/>
        <dbReference type="ChEBI" id="CHEBI:30616"/>
        <dbReference type="ChEBI" id="CHEBI:57737"/>
        <dbReference type="ChEBI" id="CHEBI:456216"/>
        <dbReference type="EC" id="2.7.1.17"/>
    </reaction>
</comment>
<evidence type="ECO:0000256" key="10">
    <source>
        <dbReference type="RuleBase" id="RU364073"/>
    </source>
</evidence>
<evidence type="ECO:0000256" key="2">
    <source>
        <dbReference type="ARBA" id="ARBA00022629"/>
    </source>
</evidence>
<evidence type="ECO:0000256" key="5">
    <source>
        <dbReference type="ARBA" id="ARBA00022777"/>
    </source>
</evidence>
<sequence length="484" mass="50456">MTTYLGLDLGTSGLRALLIDAGGGVIGAAEAACSVSQPYPGWSEQDPAQWIAALDQVMAALKASHPAALSALAGIGTAGHMHGATLLDASGAVIRPCILWNDTRSHAEAARLDALDGVRDLSGNIVFPGFTAPKLDWVRLHEPESFSRIAKVLLPAAYLNFHLTGETVADMSDAAGTSWLDTGARDWSDDLLAAGHMRRDQMPRLVEGCEAGGILRAELAAAWGIAGPVTIAGGAGDNAAAACGTGCLSEGQGFVSLGTSGVLLAARDGYHPDADSALHTFCHAVPGRWYQMGVMLSATDSLNWLGRITGRRPAELSADLGDLRGPGQTRFLPYLAGERTPYNDAAIRGAFTGLASATDTADLTRAVMEGVAYGLRDTAQAMKAVGARPEALLMIGGGSASEYWVELMATVLDMPMLLPARGEFGAALGAARLGQIAATGAAPEDLLTRPEIAHEVPPNRALTEQFNAGYDRFRAAYPAIREIQ</sequence>
<dbReference type="PROSITE" id="PS00445">
    <property type="entry name" value="FGGY_KINASES_2"/>
    <property type="match status" value="1"/>
</dbReference>
<accession>A0A418SDS3</accession>
<proteinExistence type="inferred from homology"/>
<dbReference type="Proteomes" id="UP000283786">
    <property type="component" value="Chromosome"/>
</dbReference>
<dbReference type="KEGG" id="palw:PSAL_007010"/>
<dbReference type="InterPro" id="IPR043129">
    <property type="entry name" value="ATPase_NBD"/>
</dbReference>
<dbReference type="GO" id="GO:0005998">
    <property type="term" value="P:xylulose catabolic process"/>
    <property type="evidence" value="ECO:0007669"/>
    <property type="project" value="UniProtKB-UniRule"/>
</dbReference>
<dbReference type="CDD" id="cd07808">
    <property type="entry name" value="ASKHA_NBD_FGGY_EcXK-like"/>
    <property type="match status" value="1"/>
</dbReference>
<dbReference type="HAMAP" id="MF_02220">
    <property type="entry name" value="XylB"/>
    <property type="match status" value="1"/>
</dbReference>
<evidence type="ECO:0000313" key="13">
    <source>
        <dbReference type="EMBL" id="QPM89480.1"/>
    </source>
</evidence>
<dbReference type="GO" id="GO:0004856">
    <property type="term" value="F:D-xylulokinase activity"/>
    <property type="evidence" value="ECO:0007669"/>
    <property type="project" value="UniProtKB-UniRule"/>
</dbReference>
<dbReference type="GO" id="GO:0042732">
    <property type="term" value="P:D-xylose metabolic process"/>
    <property type="evidence" value="ECO:0007669"/>
    <property type="project" value="UniProtKB-KW"/>
</dbReference>
<dbReference type="NCBIfam" id="TIGR01312">
    <property type="entry name" value="XylB"/>
    <property type="match status" value="1"/>
</dbReference>
<dbReference type="RefSeq" id="WP_119839913.1">
    <property type="nucleotide sequence ID" value="NZ_CP060436.1"/>
</dbReference>
<dbReference type="EC" id="2.7.1.17" evidence="8 10"/>
<evidence type="ECO:0000256" key="9">
    <source>
        <dbReference type="RuleBase" id="RU003733"/>
    </source>
</evidence>
<dbReference type="InterPro" id="IPR018483">
    <property type="entry name" value="Carb_kinase_FGGY_CS"/>
</dbReference>
<comment type="similarity">
    <text evidence="1 8 9">Belongs to the FGGY kinase family.</text>
</comment>
<dbReference type="Pfam" id="PF00370">
    <property type="entry name" value="FGGY_N"/>
    <property type="match status" value="1"/>
</dbReference>
<dbReference type="AlphaFoldDB" id="A0A418SDS3"/>
<dbReference type="InterPro" id="IPR050406">
    <property type="entry name" value="FGGY_Carb_Kinase"/>
</dbReference>
<keyword evidence="5 8" id="KW-0418">Kinase</keyword>
<keyword evidence="14" id="KW-1185">Reference proteome</keyword>
<dbReference type="InterPro" id="IPR006000">
    <property type="entry name" value="Xylulokinase"/>
</dbReference>
<dbReference type="PIRSF" id="PIRSF000538">
    <property type="entry name" value="GlpK"/>
    <property type="match status" value="1"/>
</dbReference>
<feature type="domain" description="Carbohydrate kinase FGGY C-terminal" evidence="12">
    <location>
        <begin position="254"/>
        <end position="438"/>
    </location>
</feature>
<dbReference type="SUPFAM" id="SSF53067">
    <property type="entry name" value="Actin-like ATPase domain"/>
    <property type="match status" value="2"/>
</dbReference>
<dbReference type="PANTHER" id="PTHR43095">
    <property type="entry name" value="SUGAR KINASE"/>
    <property type="match status" value="1"/>
</dbReference>
<protein>
    <recommendedName>
        <fullName evidence="8 10">Xylulose kinase</fullName>
        <shortName evidence="8 10">Xylulokinase</shortName>
        <ecNumber evidence="8 10">2.7.1.17</ecNumber>
    </recommendedName>
</protein>
<dbReference type="EMBL" id="CP060436">
    <property type="protein sequence ID" value="QPM89480.1"/>
    <property type="molecule type" value="Genomic_DNA"/>
</dbReference>
<gene>
    <name evidence="8 10 13" type="primary">xylB</name>
    <name evidence="13" type="ORF">PSAL_007010</name>
</gene>
<keyword evidence="4 8" id="KW-0547">Nucleotide-binding</keyword>
<dbReference type="GO" id="GO:0005524">
    <property type="term" value="F:ATP binding"/>
    <property type="evidence" value="ECO:0007669"/>
    <property type="project" value="UniProtKB-UniRule"/>
</dbReference>
<feature type="domain" description="Carbohydrate kinase FGGY N-terminal" evidence="11">
    <location>
        <begin position="4"/>
        <end position="244"/>
    </location>
</feature>
<dbReference type="InterPro" id="IPR018484">
    <property type="entry name" value="FGGY_N"/>
</dbReference>
<keyword evidence="6 8" id="KW-0067">ATP-binding</keyword>
<feature type="active site" description="Proton acceptor" evidence="8">
    <location>
        <position position="237"/>
    </location>
</feature>
<reference evidence="13 14" key="1">
    <citation type="submission" date="2020-08" db="EMBL/GenBank/DDBJ databases">
        <title>Genome sequence of Rhodobacteraceae bacterium Lw-13e.</title>
        <authorList>
            <person name="Poehlein A."/>
            <person name="Wolter L."/>
            <person name="Daniel R."/>
            <person name="Brinkhoff T."/>
        </authorList>
    </citation>
    <scope>NUCLEOTIDE SEQUENCE [LARGE SCALE GENOMIC DNA]</scope>
    <source>
        <strain evidence="13 14">Lw-13e</strain>
    </source>
</reference>
<keyword evidence="2 8" id="KW-0859">Xylose metabolism</keyword>
<evidence type="ECO:0000259" key="11">
    <source>
        <dbReference type="Pfam" id="PF00370"/>
    </source>
</evidence>
<dbReference type="InterPro" id="IPR000577">
    <property type="entry name" value="Carb_kinase_FGGY"/>
</dbReference>
<evidence type="ECO:0000256" key="1">
    <source>
        <dbReference type="ARBA" id="ARBA00009156"/>
    </source>
</evidence>
<dbReference type="InterPro" id="IPR018485">
    <property type="entry name" value="FGGY_C"/>
</dbReference>